<evidence type="ECO:0000313" key="3">
    <source>
        <dbReference type="Proteomes" id="UP000322159"/>
    </source>
</evidence>
<evidence type="ECO:0000256" key="1">
    <source>
        <dbReference type="SAM" id="Phobius"/>
    </source>
</evidence>
<organism evidence="2 3">
    <name type="scientific">Protaetiibacter larvae</name>
    <dbReference type="NCBI Taxonomy" id="2592654"/>
    <lineage>
        <taxon>Bacteria</taxon>
        <taxon>Bacillati</taxon>
        <taxon>Actinomycetota</taxon>
        <taxon>Actinomycetes</taxon>
        <taxon>Micrococcales</taxon>
        <taxon>Microbacteriaceae</taxon>
        <taxon>Protaetiibacter</taxon>
    </lineage>
</organism>
<dbReference type="OrthoDB" id="4184144at2"/>
<keyword evidence="1" id="KW-0472">Membrane</keyword>
<dbReference type="KEGG" id="lyk:FLP23_06900"/>
<dbReference type="RefSeq" id="WP_149325174.1">
    <property type="nucleotide sequence ID" value="NZ_CP043504.1"/>
</dbReference>
<keyword evidence="3" id="KW-1185">Reference proteome</keyword>
<dbReference type="AlphaFoldDB" id="A0A5C1Y933"/>
<dbReference type="Proteomes" id="UP000322159">
    <property type="component" value="Chromosome"/>
</dbReference>
<keyword evidence="1" id="KW-0812">Transmembrane</keyword>
<accession>A0A5C1Y933</accession>
<feature type="transmembrane region" description="Helical" evidence="1">
    <location>
        <begin position="133"/>
        <end position="153"/>
    </location>
</feature>
<proteinExistence type="predicted"/>
<protein>
    <submittedName>
        <fullName evidence="2">Uncharacterized protein</fullName>
    </submittedName>
</protein>
<dbReference type="EMBL" id="CP043504">
    <property type="protein sequence ID" value="QEO09755.1"/>
    <property type="molecule type" value="Genomic_DNA"/>
</dbReference>
<keyword evidence="1" id="KW-1133">Transmembrane helix</keyword>
<name>A0A5C1Y933_9MICO</name>
<reference evidence="2 3" key="1">
    <citation type="submission" date="2019-09" db="EMBL/GenBank/DDBJ databases">
        <title>Genome sequencing of strain KACC 19322.</title>
        <authorList>
            <person name="Heo J."/>
            <person name="Kim S.-J."/>
            <person name="Kim J.-S."/>
            <person name="Hong S.-B."/>
            <person name="Kwon S.-W."/>
        </authorList>
    </citation>
    <scope>NUCLEOTIDE SEQUENCE [LARGE SCALE GENOMIC DNA]</scope>
    <source>
        <strain evidence="2 3">KACC 19322</strain>
    </source>
</reference>
<gene>
    <name evidence="2" type="ORF">FLP23_06900</name>
</gene>
<sequence length="162" mass="17859">MAAADEDTVKKALKINSFRELSKDKVLEWFSGFTELSEQVQLKVIEQIPEFKALATSAIDGMKSVFESTVDSNQKSLDRVHAAYEQWRASLIAELEKPDLSAEARLQIFDRIAETVREQAGQHAAHREFLDTWYGKTLAAVGAVSLGVIAIFATSRKGGGSV</sequence>
<evidence type="ECO:0000313" key="2">
    <source>
        <dbReference type="EMBL" id="QEO09755.1"/>
    </source>
</evidence>